<keyword evidence="2" id="KW-0963">Cytoplasm</keyword>
<comment type="similarity">
    <text evidence="1 2">Belongs to the Iojap/RsfS family.</text>
</comment>
<dbReference type="GO" id="GO:0042256">
    <property type="term" value="P:cytosolic ribosome assembly"/>
    <property type="evidence" value="ECO:0007669"/>
    <property type="project" value="UniProtKB-UniRule"/>
</dbReference>
<dbReference type="Proteomes" id="UP000198870">
    <property type="component" value="Unassembled WGS sequence"/>
</dbReference>
<dbReference type="SUPFAM" id="SSF81301">
    <property type="entry name" value="Nucleotidyltransferase"/>
    <property type="match status" value="1"/>
</dbReference>
<evidence type="ECO:0000256" key="1">
    <source>
        <dbReference type="ARBA" id="ARBA00010574"/>
    </source>
</evidence>
<dbReference type="HAMAP" id="MF_01477">
    <property type="entry name" value="Iojap_RsfS"/>
    <property type="match status" value="1"/>
</dbReference>
<dbReference type="PANTHER" id="PTHR21043">
    <property type="entry name" value="IOJAP SUPERFAMILY ORTHOLOG"/>
    <property type="match status" value="1"/>
</dbReference>
<evidence type="ECO:0000313" key="3">
    <source>
        <dbReference type="EMBL" id="SCY72289.1"/>
    </source>
</evidence>
<dbReference type="NCBIfam" id="TIGR00090">
    <property type="entry name" value="rsfS_iojap_ybeB"/>
    <property type="match status" value="1"/>
</dbReference>
<organism evidence="3 4">
    <name type="scientific">Desulfoluna spongiiphila</name>
    <dbReference type="NCBI Taxonomy" id="419481"/>
    <lineage>
        <taxon>Bacteria</taxon>
        <taxon>Pseudomonadati</taxon>
        <taxon>Thermodesulfobacteriota</taxon>
        <taxon>Desulfobacteria</taxon>
        <taxon>Desulfobacterales</taxon>
        <taxon>Desulfolunaceae</taxon>
        <taxon>Desulfoluna</taxon>
    </lineage>
</organism>
<evidence type="ECO:0000256" key="2">
    <source>
        <dbReference type="HAMAP-Rule" id="MF_01477"/>
    </source>
</evidence>
<dbReference type="Pfam" id="PF02410">
    <property type="entry name" value="RsfS"/>
    <property type="match status" value="1"/>
</dbReference>
<protein>
    <recommendedName>
        <fullName evidence="2">Ribosomal silencing factor RsfS</fullName>
    </recommendedName>
</protein>
<keyword evidence="4" id="KW-1185">Reference proteome</keyword>
<dbReference type="GO" id="GO:0005737">
    <property type="term" value="C:cytoplasm"/>
    <property type="evidence" value="ECO:0007669"/>
    <property type="project" value="UniProtKB-SubCell"/>
</dbReference>
<dbReference type="OrthoDB" id="9793681at2"/>
<dbReference type="EMBL" id="FMUX01000018">
    <property type="protein sequence ID" value="SCY72289.1"/>
    <property type="molecule type" value="Genomic_DNA"/>
</dbReference>
<reference evidence="3 4" key="1">
    <citation type="submission" date="2016-10" db="EMBL/GenBank/DDBJ databases">
        <authorList>
            <person name="de Groot N.N."/>
        </authorList>
    </citation>
    <scope>NUCLEOTIDE SEQUENCE [LARGE SCALE GENOMIC DNA]</scope>
    <source>
        <strain evidence="3 4">AA1</strain>
    </source>
</reference>
<accession>A0A1G5I9G0</accession>
<gene>
    <name evidence="2" type="primary">rsfS</name>
    <name evidence="3" type="ORF">SAMN05216233_11854</name>
</gene>
<sequence>MTQELDPRLVSIIKAVKGRKAENIKVLDVRELTSYTDVFILASARSTRQAAAIGEYIKVELKKEEISPITVDGLSEGSWVLLDYGDVIVHVFYDETRDYYDLDGLWADAVVIDHEGIE</sequence>
<dbReference type="GO" id="GO:0043023">
    <property type="term" value="F:ribosomal large subunit binding"/>
    <property type="evidence" value="ECO:0007669"/>
    <property type="project" value="TreeGrafter"/>
</dbReference>
<dbReference type="InterPro" id="IPR004394">
    <property type="entry name" value="Iojap/RsfS/C7orf30"/>
</dbReference>
<evidence type="ECO:0000313" key="4">
    <source>
        <dbReference type="Proteomes" id="UP000198870"/>
    </source>
</evidence>
<dbReference type="GO" id="GO:0017148">
    <property type="term" value="P:negative regulation of translation"/>
    <property type="evidence" value="ECO:0007669"/>
    <property type="project" value="UniProtKB-UniRule"/>
</dbReference>
<dbReference type="InterPro" id="IPR043519">
    <property type="entry name" value="NT_sf"/>
</dbReference>
<comment type="function">
    <text evidence="2">Functions as a ribosomal silencing factor. Interacts with ribosomal protein uL14 (rplN), blocking formation of intersubunit bridge B8. Prevents association of the 30S and 50S ribosomal subunits and the formation of functional ribosomes, thus repressing translation.</text>
</comment>
<comment type="subunit">
    <text evidence="2">Interacts with ribosomal protein uL14 (rplN).</text>
</comment>
<dbReference type="GO" id="GO:0090071">
    <property type="term" value="P:negative regulation of ribosome biogenesis"/>
    <property type="evidence" value="ECO:0007669"/>
    <property type="project" value="UniProtKB-UniRule"/>
</dbReference>
<dbReference type="PANTHER" id="PTHR21043:SF0">
    <property type="entry name" value="MITOCHONDRIAL ASSEMBLY OF RIBOSOMAL LARGE SUBUNIT PROTEIN 1"/>
    <property type="match status" value="1"/>
</dbReference>
<dbReference type="AlphaFoldDB" id="A0A1G5I9G0"/>
<name>A0A1G5I9G0_9BACT</name>
<comment type="subcellular location">
    <subcellularLocation>
        <location evidence="2">Cytoplasm</location>
    </subcellularLocation>
</comment>
<dbReference type="RefSeq" id="WP_092213457.1">
    <property type="nucleotide sequence ID" value="NZ_FMUX01000018.1"/>
</dbReference>
<proteinExistence type="inferred from homology"/>
<dbReference type="Gene3D" id="3.30.460.10">
    <property type="entry name" value="Beta Polymerase, domain 2"/>
    <property type="match status" value="1"/>
</dbReference>
<keyword evidence="2" id="KW-0678">Repressor</keyword>
<dbReference type="STRING" id="419481.SAMN05216233_11854"/>
<keyword evidence="2" id="KW-0810">Translation regulation</keyword>